<comment type="catalytic activity">
    <reaction evidence="12">
        <text>L-seryl-[protein] + ATP = O-phospho-L-seryl-[protein] + ADP + H(+)</text>
        <dbReference type="Rhea" id="RHEA:17989"/>
        <dbReference type="Rhea" id="RHEA-COMP:9863"/>
        <dbReference type="Rhea" id="RHEA-COMP:11604"/>
        <dbReference type="ChEBI" id="CHEBI:15378"/>
        <dbReference type="ChEBI" id="CHEBI:29999"/>
        <dbReference type="ChEBI" id="CHEBI:30616"/>
        <dbReference type="ChEBI" id="CHEBI:83421"/>
        <dbReference type="ChEBI" id="CHEBI:456216"/>
        <dbReference type="EC" id="2.7.11.1"/>
    </reaction>
</comment>
<comment type="caution">
    <text evidence="14">The sequence shown here is derived from an EMBL/GenBank/DDBJ whole genome shotgun (WGS) entry which is preliminary data.</text>
</comment>
<dbReference type="PROSITE" id="PS00108">
    <property type="entry name" value="PROTEIN_KINASE_ST"/>
    <property type="match status" value="1"/>
</dbReference>
<feature type="domain" description="Protein kinase" evidence="13">
    <location>
        <begin position="54"/>
        <end position="258"/>
    </location>
</feature>
<dbReference type="InterPro" id="IPR011009">
    <property type="entry name" value="Kinase-like_dom_sf"/>
</dbReference>
<evidence type="ECO:0000256" key="8">
    <source>
        <dbReference type="ARBA" id="ARBA00022840"/>
    </source>
</evidence>
<evidence type="ECO:0000259" key="13">
    <source>
        <dbReference type="PROSITE" id="PS50011"/>
    </source>
</evidence>
<evidence type="ECO:0000256" key="12">
    <source>
        <dbReference type="ARBA" id="ARBA00048679"/>
    </source>
</evidence>
<keyword evidence="15" id="KW-1185">Reference proteome</keyword>
<dbReference type="AlphaFoldDB" id="A0AAV8DV79"/>
<evidence type="ECO:0000256" key="9">
    <source>
        <dbReference type="ARBA" id="ARBA00022989"/>
    </source>
</evidence>
<dbReference type="GO" id="GO:0004674">
    <property type="term" value="F:protein serine/threonine kinase activity"/>
    <property type="evidence" value="ECO:0007669"/>
    <property type="project" value="UniProtKB-KW"/>
</dbReference>
<evidence type="ECO:0000256" key="7">
    <source>
        <dbReference type="ARBA" id="ARBA00022777"/>
    </source>
</evidence>
<keyword evidence="10" id="KW-0472">Membrane</keyword>
<keyword evidence="3" id="KW-0723">Serine/threonine-protein kinase</keyword>
<comment type="catalytic activity">
    <reaction evidence="11">
        <text>L-threonyl-[protein] + ATP = O-phospho-L-threonyl-[protein] + ADP + H(+)</text>
        <dbReference type="Rhea" id="RHEA:46608"/>
        <dbReference type="Rhea" id="RHEA-COMP:11060"/>
        <dbReference type="Rhea" id="RHEA-COMP:11605"/>
        <dbReference type="ChEBI" id="CHEBI:15378"/>
        <dbReference type="ChEBI" id="CHEBI:30013"/>
        <dbReference type="ChEBI" id="CHEBI:30616"/>
        <dbReference type="ChEBI" id="CHEBI:61977"/>
        <dbReference type="ChEBI" id="CHEBI:456216"/>
        <dbReference type="EC" id="2.7.11.1"/>
    </reaction>
</comment>
<dbReference type="FunFam" id="1.10.510.10:FF:001023">
    <property type="entry name" value="Os07g0541700 protein"/>
    <property type="match status" value="1"/>
</dbReference>
<evidence type="ECO:0000256" key="2">
    <source>
        <dbReference type="ARBA" id="ARBA00012513"/>
    </source>
</evidence>
<dbReference type="EMBL" id="JAMFTS010000003">
    <property type="protein sequence ID" value="KAJ4770153.1"/>
    <property type="molecule type" value="Genomic_DNA"/>
</dbReference>
<evidence type="ECO:0000256" key="6">
    <source>
        <dbReference type="ARBA" id="ARBA00022741"/>
    </source>
</evidence>
<dbReference type="Proteomes" id="UP001140206">
    <property type="component" value="Chromosome 3"/>
</dbReference>
<gene>
    <name evidence="14" type="ORF">LUZ62_054410</name>
</gene>
<keyword evidence="7 14" id="KW-0418">Kinase</keyword>
<accession>A0AAV8DV79</accession>
<keyword evidence="4" id="KW-0808">Transferase</keyword>
<sequence>MGFFTRFFSCGPCGSLVGRRYPHGAVVEDTEEEEIVFAFPGNKFTLEELRVATNDFCENIVSDTYISMYKGWLADGRDVAVGLFSKNDAALRCFVAEMNILSHLHHRNVVMLIGHCVNNEQMITVYEYAANRSLAFYLGEKAGSNLDWPTRYKIAHGFGKGLAYLHEDCHPRIVHGDIKPSNVLLTDSFEPKIAGFGFSTFLKDDEIDATVAIVGSSGYVDPEYLCSGRLTEKSDVFSFGVVLLQIITGKEPVIEQWY</sequence>
<proteinExistence type="predicted"/>
<dbReference type="PANTHER" id="PTHR47982">
    <property type="entry name" value="PROLINE-RICH RECEPTOR-LIKE PROTEIN KINASE PERK4"/>
    <property type="match status" value="1"/>
</dbReference>
<dbReference type="InterPro" id="IPR000719">
    <property type="entry name" value="Prot_kinase_dom"/>
</dbReference>
<organism evidence="14 15">
    <name type="scientific">Rhynchospora pubera</name>
    <dbReference type="NCBI Taxonomy" id="906938"/>
    <lineage>
        <taxon>Eukaryota</taxon>
        <taxon>Viridiplantae</taxon>
        <taxon>Streptophyta</taxon>
        <taxon>Embryophyta</taxon>
        <taxon>Tracheophyta</taxon>
        <taxon>Spermatophyta</taxon>
        <taxon>Magnoliopsida</taxon>
        <taxon>Liliopsida</taxon>
        <taxon>Poales</taxon>
        <taxon>Cyperaceae</taxon>
        <taxon>Cyperoideae</taxon>
        <taxon>Rhynchosporeae</taxon>
        <taxon>Rhynchospora</taxon>
    </lineage>
</organism>
<keyword evidence="14" id="KW-0675">Receptor</keyword>
<evidence type="ECO:0000256" key="5">
    <source>
        <dbReference type="ARBA" id="ARBA00022692"/>
    </source>
</evidence>
<protein>
    <recommendedName>
        <fullName evidence="2">non-specific serine/threonine protein kinase</fullName>
        <ecNumber evidence="2">2.7.11.1</ecNumber>
    </recommendedName>
</protein>
<keyword evidence="8" id="KW-0067">ATP-binding</keyword>
<comment type="subcellular location">
    <subcellularLocation>
        <location evidence="1">Cell membrane</location>
        <topology evidence="1">Single-pass membrane protein</topology>
    </subcellularLocation>
</comment>
<dbReference type="Gene3D" id="3.30.200.20">
    <property type="entry name" value="Phosphorylase Kinase, domain 1"/>
    <property type="match status" value="1"/>
</dbReference>
<keyword evidence="9" id="KW-1133">Transmembrane helix</keyword>
<evidence type="ECO:0000256" key="3">
    <source>
        <dbReference type="ARBA" id="ARBA00022527"/>
    </source>
</evidence>
<dbReference type="Gene3D" id="1.10.510.10">
    <property type="entry name" value="Transferase(Phosphotransferase) domain 1"/>
    <property type="match status" value="1"/>
</dbReference>
<dbReference type="SMART" id="SM00220">
    <property type="entry name" value="S_TKc"/>
    <property type="match status" value="1"/>
</dbReference>
<dbReference type="Pfam" id="PF00069">
    <property type="entry name" value="Pkinase"/>
    <property type="match status" value="1"/>
</dbReference>
<keyword evidence="5" id="KW-0812">Transmembrane</keyword>
<dbReference type="GO" id="GO:0005886">
    <property type="term" value="C:plasma membrane"/>
    <property type="evidence" value="ECO:0007669"/>
    <property type="project" value="UniProtKB-SubCell"/>
</dbReference>
<reference evidence="14" key="1">
    <citation type="submission" date="2022-08" db="EMBL/GenBank/DDBJ databases">
        <authorList>
            <person name="Marques A."/>
        </authorList>
    </citation>
    <scope>NUCLEOTIDE SEQUENCE</scope>
    <source>
        <strain evidence="14">RhyPub2mFocal</strain>
        <tissue evidence="14">Leaves</tissue>
    </source>
</reference>
<evidence type="ECO:0000256" key="11">
    <source>
        <dbReference type="ARBA" id="ARBA00047899"/>
    </source>
</evidence>
<dbReference type="InterPro" id="IPR008271">
    <property type="entry name" value="Ser/Thr_kinase_AS"/>
</dbReference>
<dbReference type="EC" id="2.7.11.1" evidence="2"/>
<dbReference type="SUPFAM" id="SSF56112">
    <property type="entry name" value="Protein kinase-like (PK-like)"/>
    <property type="match status" value="1"/>
</dbReference>
<evidence type="ECO:0000256" key="1">
    <source>
        <dbReference type="ARBA" id="ARBA00004162"/>
    </source>
</evidence>
<keyword evidence="6" id="KW-0547">Nucleotide-binding</keyword>
<dbReference type="GO" id="GO:0005524">
    <property type="term" value="F:ATP binding"/>
    <property type="evidence" value="ECO:0007669"/>
    <property type="project" value="UniProtKB-KW"/>
</dbReference>
<evidence type="ECO:0000313" key="14">
    <source>
        <dbReference type="EMBL" id="KAJ4770153.1"/>
    </source>
</evidence>
<dbReference type="InterPro" id="IPR047117">
    <property type="entry name" value="PERK1-13-like"/>
</dbReference>
<dbReference type="PROSITE" id="PS50011">
    <property type="entry name" value="PROTEIN_KINASE_DOM"/>
    <property type="match status" value="1"/>
</dbReference>
<evidence type="ECO:0000256" key="4">
    <source>
        <dbReference type="ARBA" id="ARBA00022679"/>
    </source>
</evidence>
<evidence type="ECO:0000256" key="10">
    <source>
        <dbReference type="ARBA" id="ARBA00023136"/>
    </source>
</evidence>
<name>A0AAV8DV79_9POAL</name>
<evidence type="ECO:0000313" key="15">
    <source>
        <dbReference type="Proteomes" id="UP001140206"/>
    </source>
</evidence>